<comment type="caution">
    <text evidence="3">The sequence shown here is derived from an EMBL/GenBank/DDBJ whole genome shotgun (WGS) entry which is preliminary data.</text>
</comment>
<sequence>MTVRRARLALAATAGMLALTACAADEGPTTAAPRAPARPSVTPTPSPTPSPTPPSRGTPTAELLLATQAGRDTLAVVDPGDRRGSAVVEEIVMGTAPWDVAVVDLSTRERTDLFRYAHQPADVAFGEYRRGGLGLAVSPDGQRVHVAVSTGDAAHLETLDAAPAGVDDSYEIAIPARPQTVVPFEEARP</sequence>
<gene>
    <name evidence="3" type="ORF">M1843_05130</name>
</gene>
<dbReference type="Proteomes" id="UP001651050">
    <property type="component" value="Unassembled WGS sequence"/>
</dbReference>
<evidence type="ECO:0000256" key="2">
    <source>
        <dbReference type="SAM" id="SignalP"/>
    </source>
</evidence>
<dbReference type="RefSeq" id="WP_416342995.1">
    <property type="nucleotide sequence ID" value="NZ_JALQCY010000002.1"/>
</dbReference>
<feature type="signal peptide" evidence="2">
    <location>
        <begin position="1"/>
        <end position="23"/>
    </location>
</feature>
<dbReference type="Gene3D" id="2.130.10.10">
    <property type="entry name" value="YVTN repeat-like/Quinoprotein amine dehydrogenase"/>
    <property type="match status" value="1"/>
</dbReference>
<dbReference type="InterPro" id="IPR006311">
    <property type="entry name" value="TAT_signal"/>
</dbReference>
<keyword evidence="2" id="KW-0732">Signal</keyword>
<reference evidence="3 4" key="1">
    <citation type="submission" date="2022-02" db="EMBL/GenBank/DDBJ databases">
        <title>The car tank lid bacteriome: a reservoir of bacteria with potential in bioremediation of fuel.</title>
        <authorList>
            <person name="Vidal-Verdu A."/>
            <person name="Gomez-Martinez D."/>
            <person name="Latorre-Perez A."/>
            <person name="Pereto J."/>
            <person name="Porcar M."/>
        </authorList>
    </citation>
    <scope>NUCLEOTIDE SEQUENCE [LARGE SCALE GENOMIC DNA]</scope>
    <source>
        <strain evidence="3 4">4D.3</strain>
    </source>
</reference>
<evidence type="ECO:0000313" key="3">
    <source>
        <dbReference type="EMBL" id="MCK9793129.1"/>
    </source>
</evidence>
<dbReference type="EMBL" id="JALQCY010000002">
    <property type="protein sequence ID" value="MCK9793129.1"/>
    <property type="molecule type" value="Genomic_DNA"/>
</dbReference>
<dbReference type="InterPro" id="IPR015943">
    <property type="entry name" value="WD40/YVTN_repeat-like_dom_sf"/>
</dbReference>
<feature type="region of interest" description="Disordered" evidence="1">
    <location>
        <begin position="27"/>
        <end position="59"/>
    </location>
</feature>
<evidence type="ECO:0000256" key="1">
    <source>
        <dbReference type="SAM" id="MobiDB-lite"/>
    </source>
</evidence>
<name>A0ABT0J0W4_9MICO</name>
<protein>
    <recommendedName>
        <fullName evidence="5">Lipoprotein</fullName>
    </recommendedName>
</protein>
<evidence type="ECO:0008006" key="5">
    <source>
        <dbReference type="Google" id="ProtNLM"/>
    </source>
</evidence>
<organism evidence="3 4">
    <name type="scientific">Isoptericola peretonis</name>
    <dbReference type="NCBI Taxonomy" id="2918523"/>
    <lineage>
        <taxon>Bacteria</taxon>
        <taxon>Bacillati</taxon>
        <taxon>Actinomycetota</taxon>
        <taxon>Actinomycetes</taxon>
        <taxon>Micrococcales</taxon>
        <taxon>Promicromonosporaceae</taxon>
        <taxon>Isoptericola</taxon>
    </lineage>
</organism>
<feature type="compositionally biased region" description="Pro residues" evidence="1">
    <location>
        <begin position="42"/>
        <end position="56"/>
    </location>
</feature>
<accession>A0ABT0J0W4</accession>
<feature type="compositionally biased region" description="Low complexity" evidence="1">
    <location>
        <begin position="27"/>
        <end position="41"/>
    </location>
</feature>
<dbReference type="PROSITE" id="PS51318">
    <property type="entry name" value="TAT"/>
    <property type="match status" value="1"/>
</dbReference>
<keyword evidence="4" id="KW-1185">Reference proteome</keyword>
<feature type="chain" id="PRO_5045051679" description="Lipoprotein" evidence="2">
    <location>
        <begin position="24"/>
        <end position="189"/>
    </location>
</feature>
<evidence type="ECO:0000313" key="4">
    <source>
        <dbReference type="Proteomes" id="UP001651050"/>
    </source>
</evidence>
<dbReference type="PROSITE" id="PS51257">
    <property type="entry name" value="PROKAR_LIPOPROTEIN"/>
    <property type="match status" value="1"/>
</dbReference>
<proteinExistence type="predicted"/>